<evidence type="ECO:0000259" key="4">
    <source>
        <dbReference type="PROSITE" id="PS51782"/>
    </source>
</evidence>
<dbReference type="Gene3D" id="3.10.350.10">
    <property type="entry name" value="LysM domain"/>
    <property type="match status" value="2"/>
</dbReference>
<dbReference type="Pfam" id="PF01476">
    <property type="entry name" value="LysM"/>
    <property type="match status" value="1"/>
</dbReference>
<dbReference type="PROSITE" id="PS51782">
    <property type="entry name" value="LYSM"/>
    <property type="match status" value="1"/>
</dbReference>
<keyword evidence="6" id="KW-1185">Reference proteome</keyword>
<name>A0A9W8RJJ6_9HYPO</name>
<evidence type="ECO:0000256" key="2">
    <source>
        <dbReference type="ARBA" id="ARBA00023026"/>
    </source>
</evidence>
<accession>A0A9W8RJJ6</accession>
<evidence type="ECO:0000313" key="6">
    <source>
        <dbReference type="Proteomes" id="UP001152049"/>
    </source>
</evidence>
<dbReference type="OrthoDB" id="5985073at2759"/>
<proteinExistence type="inferred from homology"/>
<comment type="caution">
    <text evidence="5">The sequence shown here is derived from an EMBL/GenBank/DDBJ whole genome shotgun (WGS) entry which is preliminary data.</text>
</comment>
<organism evidence="5 6">
    <name type="scientific">Fusarium torreyae</name>
    <dbReference type="NCBI Taxonomy" id="1237075"/>
    <lineage>
        <taxon>Eukaryota</taxon>
        <taxon>Fungi</taxon>
        <taxon>Dikarya</taxon>
        <taxon>Ascomycota</taxon>
        <taxon>Pezizomycotina</taxon>
        <taxon>Sordariomycetes</taxon>
        <taxon>Hypocreomycetidae</taxon>
        <taxon>Hypocreales</taxon>
        <taxon>Nectriaceae</taxon>
        <taxon>Fusarium</taxon>
    </lineage>
</organism>
<keyword evidence="2" id="KW-0843">Virulence</keyword>
<feature type="domain" description="LysM" evidence="4">
    <location>
        <begin position="190"/>
        <end position="236"/>
    </location>
</feature>
<dbReference type="SUPFAM" id="SSF54106">
    <property type="entry name" value="LysM domain"/>
    <property type="match status" value="1"/>
</dbReference>
<dbReference type="Proteomes" id="UP001152049">
    <property type="component" value="Unassembled WGS sequence"/>
</dbReference>
<protein>
    <recommendedName>
        <fullName evidence="4">LysM domain-containing protein</fullName>
    </recommendedName>
</protein>
<evidence type="ECO:0000313" key="5">
    <source>
        <dbReference type="EMBL" id="KAJ4243866.1"/>
    </source>
</evidence>
<keyword evidence="1" id="KW-0147">Chitin-binding</keyword>
<dbReference type="SMART" id="SM00257">
    <property type="entry name" value="LysM"/>
    <property type="match status" value="1"/>
</dbReference>
<sequence length="239" mass="25960">IRPEEFILWNPSLADPNKSEENFDAATPSVTGIMTYRNDFAYPCIISSSVSYCVGFSSATTSAAAEKEIETPTPRAAGEIANCTMWFRMRCAARCNDLMTTHGLEFGEFYKMNPSVKSDCTGLVLGTYYCRSTYPRGNSVGIPGWSYSGGDFTTESATASAPKTSKTGATSTKLGTPSPVQTGILKTCNKYHEVIKEDTCYDIVQKAKIELSTFYKWNPAAKSDCSDLELGTYVCVGSA</sequence>
<dbReference type="InterPro" id="IPR036779">
    <property type="entry name" value="LysM_dom_sf"/>
</dbReference>
<dbReference type="InterPro" id="IPR052210">
    <property type="entry name" value="LysM1-like"/>
</dbReference>
<reference evidence="5" key="1">
    <citation type="submission" date="2022-09" db="EMBL/GenBank/DDBJ databases">
        <title>Fusarium specimens isolated from Avocado Roots.</title>
        <authorList>
            <person name="Stajich J."/>
            <person name="Roper C."/>
            <person name="Heimlech-Rivalta G."/>
        </authorList>
    </citation>
    <scope>NUCLEOTIDE SEQUENCE</scope>
    <source>
        <strain evidence="5">CF00136</strain>
    </source>
</reference>
<dbReference type="CDD" id="cd00118">
    <property type="entry name" value="LysM"/>
    <property type="match status" value="1"/>
</dbReference>
<evidence type="ECO:0000256" key="3">
    <source>
        <dbReference type="ARBA" id="ARBA00044955"/>
    </source>
</evidence>
<feature type="non-terminal residue" evidence="5">
    <location>
        <position position="239"/>
    </location>
</feature>
<comment type="similarity">
    <text evidence="3">Belongs to the secreted LysM effector family.</text>
</comment>
<evidence type="ECO:0000256" key="1">
    <source>
        <dbReference type="ARBA" id="ARBA00022669"/>
    </source>
</evidence>
<gene>
    <name evidence="5" type="ORF">NW762_014747</name>
</gene>
<dbReference type="PANTHER" id="PTHR34997">
    <property type="entry name" value="AM15"/>
    <property type="match status" value="1"/>
</dbReference>
<dbReference type="InterPro" id="IPR018392">
    <property type="entry name" value="LysM"/>
</dbReference>
<dbReference type="AlphaFoldDB" id="A0A9W8RJJ6"/>
<dbReference type="EMBL" id="JAOQAZ010000054">
    <property type="protein sequence ID" value="KAJ4243866.1"/>
    <property type="molecule type" value="Genomic_DNA"/>
</dbReference>
<dbReference type="GO" id="GO:0008061">
    <property type="term" value="F:chitin binding"/>
    <property type="evidence" value="ECO:0007669"/>
    <property type="project" value="UniProtKB-KW"/>
</dbReference>
<dbReference type="PANTHER" id="PTHR34997:SF1">
    <property type="entry name" value="PEPTIDOGLYCAN-BINDING LYSIN DOMAIN"/>
    <property type="match status" value="1"/>
</dbReference>